<feature type="compositionally biased region" description="Pro residues" evidence="1">
    <location>
        <begin position="852"/>
        <end position="866"/>
    </location>
</feature>
<dbReference type="VEuPathDB" id="PlasmoDB:PVBDA_0201730"/>
<feature type="region of interest" description="Disordered" evidence="1">
    <location>
        <begin position="934"/>
        <end position="953"/>
    </location>
</feature>
<dbReference type="AlphaFoldDB" id="A0A6V7RW30"/>
<feature type="compositionally biased region" description="Low complexity" evidence="1">
    <location>
        <begin position="935"/>
        <end position="953"/>
    </location>
</feature>
<feature type="compositionally biased region" description="Polar residues" evidence="1">
    <location>
        <begin position="353"/>
        <end position="424"/>
    </location>
</feature>
<sequence>MAKEVCKIFQDVDEYFVNNKPDFDKINKIGNYMQDCYDNNPSEPHKCKDDLQGIKVLCSYIFTELHKISKDIQKRENNDNQYVEYAMMWLGYRLFQEESYSSSTLSNFYNNDLMKSDLFNNYTDLIKKKEHLKDVNLYYMKRLYELFKEVCYMTLKYSKNNLDMKKIQRNFNTFQNKYRNLYNNIEECNSYLILLNSIKVAYGHFRKSLITSIPKHKIKELHSNLKDLTPRIKVDKVPTPRFNSRECKNVNSKAAKKPYKAASNVPKAKPAESSQHPHQSQKPEAPPTKPATSDEPPSTSPQKVLPAAPQISQPQVQLVPAPEPPANPESVKPKTDASSQQAGQQSALPPVPSTEQQSPKLQPTAPSSEPQRAASPETQPPISDTTTQKGSPDSQGLSNSGAGQLPNQENTSKGSDSDQHNSAGQIKEQGGNTADKPERPQDGQQENSGSKQANSIDVPKNGTQMKASQLNDPLTSIKSPNQGGAPGDPKKTETGDKHSSPTLPQIKGQQAESSSPAPSAMPIKESKNDNSQQSHQITDSHIPGGIPTPSDSESKDTGNIKKPQENKQGTIGDEQKDSGGGIGNESSPQSDPSNPSHSNSHPLTSGTNQRNSDDGSVGGSEHTNDGTGSQGSIDSGSDSQGSTDSGSGGNGSDGSDSGTGGGPSDGPGSTGDGKDSGGGNPGSGANGGSKAPGDQGVTDPSGNSDGGWLGNWEINFNPMSYIPSVSDIYETPKNILASTANKITSAYSSTVDNIKYAYDRTVDSATNAYNSTMIVVKDTYNSTMTNITNAYTTSTNYISGAVSSITNQLSSLGSFSQLGNDQPALGGSGNNLPTDNNSLKTPKTPNSDHNPLPLPPSLPSPLPQYHPPSVTLPPSQTLPPLPSQLQQIKPQNMQVTNLQPLSGSTQDSSQITNQNGGSNPVQSHDTKPLTVISQTTNYSTGPSSTGSGITTGTDVKMNEKSSIWCIASNKKCGILGIGIISISIFAFLTIMYKYISFGSSKKSEKKNMKRVIKLVDGNKKTQIIIKSYDRNKHLKPIINSVGRKKDPLLNIYKLMQADPVPFINLFFLLIFFVYKRQLNYLEL</sequence>
<feature type="compositionally biased region" description="Low complexity" evidence="1">
    <location>
        <begin position="625"/>
        <end position="645"/>
    </location>
</feature>
<accession>A0A6V7RW30</accession>
<feature type="transmembrane region" description="Helical" evidence="2">
    <location>
        <begin position="1054"/>
        <end position="1074"/>
    </location>
</feature>
<feature type="compositionally biased region" description="Polar residues" evidence="1">
    <location>
        <begin position="272"/>
        <end position="282"/>
    </location>
</feature>
<evidence type="ECO:0000256" key="2">
    <source>
        <dbReference type="SAM" id="Phobius"/>
    </source>
</evidence>
<proteinExistence type="predicted"/>
<feature type="compositionally biased region" description="Basic and acidic residues" evidence="1">
    <location>
        <begin position="488"/>
        <end position="499"/>
    </location>
</feature>
<evidence type="ECO:0000313" key="4">
    <source>
        <dbReference type="Proteomes" id="UP000515550"/>
    </source>
</evidence>
<feature type="transmembrane region" description="Helical" evidence="2">
    <location>
        <begin position="973"/>
        <end position="995"/>
    </location>
</feature>
<keyword evidence="2" id="KW-1133">Transmembrane helix</keyword>
<keyword evidence="2" id="KW-0812">Transmembrane</keyword>
<feature type="region of interest" description="Disordered" evidence="1">
    <location>
        <begin position="236"/>
        <end position="706"/>
    </location>
</feature>
<feature type="compositionally biased region" description="Gly residues" evidence="1">
    <location>
        <begin position="646"/>
        <end position="687"/>
    </location>
</feature>
<name>A0A6V7RW30_PLAVN</name>
<evidence type="ECO:0000313" key="3">
    <source>
        <dbReference type="EMBL" id="CAD2084724.1"/>
    </source>
</evidence>
<feature type="compositionally biased region" description="Low complexity" evidence="1">
    <location>
        <begin position="586"/>
        <end position="602"/>
    </location>
</feature>
<keyword evidence="2" id="KW-0472">Membrane</keyword>
<feature type="compositionally biased region" description="Basic and acidic residues" evidence="1">
    <location>
        <begin position="236"/>
        <end position="248"/>
    </location>
</feature>
<dbReference type="EMBL" id="LR865380">
    <property type="protein sequence ID" value="CAD2084724.1"/>
    <property type="molecule type" value="Genomic_DNA"/>
</dbReference>
<organism evidence="3 4">
    <name type="scientific">Plasmodium vinckei brucechwatti</name>
    <dbReference type="NCBI Taxonomy" id="119398"/>
    <lineage>
        <taxon>Eukaryota</taxon>
        <taxon>Sar</taxon>
        <taxon>Alveolata</taxon>
        <taxon>Apicomplexa</taxon>
        <taxon>Aconoidasida</taxon>
        <taxon>Haemosporida</taxon>
        <taxon>Plasmodiidae</taxon>
        <taxon>Plasmodium</taxon>
        <taxon>Plasmodium (Vinckeia)</taxon>
    </lineage>
</organism>
<feature type="region of interest" description="Disordered" evidence="1">
    <location>
        <begin position="820"/>
        <end position="883"/>
    </location>
</feature>
<feature type="compositionally biased region" description="Polar residues" evidence="1">
    <location>
        <begin position="500"/>
        <end position="512"/>
    </location>
</feature>
<dbReference type="InterPro" id="IPR006477">
    <property type="entry name" value="Yir_bir_cir"/>
</dbReference>
<feature type="compositionally biased region" description="Polar residues" evidence="1">
    <location>
        <begin position="442"/>
        <end position="482"/>
    </location>
</feature>
<feature type="compositionally biased region" description="Low complexity" evidence="1">
    <location>
        <begin position="337"/>
        <end position="347"/>
    </location>
</feature>
<dbReference type="Proteomes" id="UP000515550">
    <property type="component" value="Chromosome PVBDA_02"/>
</dbReference>
<dbReference type="Pfam" id="PF06022">
    <property type="entry name" value="Cir_Bir_Yir"/>
    <property type="match status" value="1"/>
</dbReference>
<feature type="compositionally biased region" description="Polar residues" evidence="1">
    <location>
        <begin position="898"/>
        <end position="923"/>
    </location>
</feature>
<feature type="compositionally biased region" description="Polar residues" evidence="1">
    <location>
        <begin position="529"/>
        <end position="539"/>
    </location>
</feature>
<feature type="compositionally biased region" description="Basic and acidic residues" evidence="1">
    <location>
        <begin position="552"/>
        <end position="565"/>
    </location>
</feature>
<gene>
    <name evidence="3" type="ORF">PVBDA_0201730</name>
</gene>
<feature type="region of interest" description="Disordered" evidence="1">
    <location>
        <begin position="898"/>
        <end position="926"/>
    </location>
</feature>
<reference evidence="3 4" key="1">
    <citation type="submission" date="2020-08" db="EMBL/GenBank/DDBJ databases">
        <authorList>
            <person name="Ramaprasad A."/>
        </authorList>
    </citation>
    <scope>NUCLEOTIDE SEQUENCE [LARGE SCALE GENOMIC DNA]</scope>
</reference>
<protein>
    <submittedName>
        <fullName evidence="3">PIR protein CIR protein</fullName>
    </submittedName>
</protein>
<evidence type="ECO:0000256" key="1">
    <source>
        <dbReference type="SAM" id="MobiDB-lite"/>
    </source>
</evidence>
<feature type="compositionally biased region" description="Polar residues" evidence="1">
    <location>
        <begin position="830"/>
        <end position="844"/>
    </location>
</feature>